<evidence type="ECO:0000313" key="3">
    <source>
        <dbReference type="EMBL" id="MBM7278061.1"/>
    </source>
</evidence>
<dbReference type="EMBL" id="JAFFGU010000003">
    <property type="protein sequence ID" value="MBM7278061.1"/>
    <property type="molecule type" value="Genomic_DNA"/>
</dbReference>
<dbReference type="PANTHER" id="PTHR37694">
    <property type="entry name" value="SLR8022 PROTEIN"/>
    <property type="match status" value="1"/>
</dbReference>
<dbReference type="RefSeq" id="WP_005200315.1">
    <property type="nucleotide sequence ID" value="NZ_CP059694.1"/>
</dbReference>
<gene>
    <name evidence="3" type="ORF">JTZ10_09845</name>
    <name evidence="4" type="ORF">QBL07_09580</name>
</gene>
<dbReference type="PANTHER" id="PTHR37694:SF1">
    <property type="entry name" value="SLR8022 PROTEIN"/>
    <property type="match status" value="1"/>
</dbReference>
<dbReference type="SUPFAM" id="SSF51182">
    <property type="entry name" value="RmlC-like cupins"/>
    <property type="match status" value="1"/>
</dbReference>
<proteinExistence type="predicted"/>
<dbReference type="GeneID" id="80259086"/>
<dbReference type="InterPro" id="IPR013096">
    <property type="entry name" value="Cupin_2"/>
</dbReference>
<protein>
    <submittedName>
        <fullName evidence="3">Cupin domain-containing protein</fullName>
    </submittedName>
</protein>
<reference evidence="4" key="2">
    <citation type="submission" date="2023-04" db="EMBL/GenBank/DDBJ databases">
        <title>Characterization and analysis of the complete genome of Gordonia rubripertincta 112, the degrader of aromatic and aliphatic compounds.</title>
        <authorList>
            <person name="Frantsuzova E."/>
            <person name="Bogun A."/>
            <person name="Delegan Y."/>
        </authorList>
    </citation>
    <scope>NUCLEOTIDE SEQUENCE</scope>
    <source>
        <strain evidence="4">112</strain>
    </source>
</reference>
<dbReference type="Pfam" id="PF07883">
    <property type="entry name" value="Cupin_2"/>
    <property type="match status" value="1"/>
</dbReference>
<evidence type="ECO:0000256" key="1">
    <source>
        <dbReference type="SAM" id="MobiDB-lite"/>
    </source>
</evidence>
<dbReference type="Gene3D" id="2.60.120.10">
    <property type="entry name" value="Jelly Rolls"/>
    <property type="match status" value="1"/>
</dbReference>
<evidence type="ECO:0000313" key="4">
    <source>
        <dbReference type="EMBL" id="MDG6781081.1"/>
    </source>
</evidence>
<dbReference type="EMBL" id="JARUXG010000004">
    <property type="protein sequence ID" value="MDG6781081.1"/>
    <property type="molecule type" value="Genomic_DNA"/>
</dbReference>
<comment type="caution">
    <text evidence="3">The sequence shown here is derived from an EMBL/GenBank/DDBJ whole genome shotgun (WGS) entry which is preliminary data.</text>
</comment>
<sequence>MSDSTVITGLADNTGKTGDRPDISVLSRNDGGNVIRLSFLAGQTMPDHCAGRPILVIGQTGEIDFTVGESTTRLETGVAIHVNANIPHALVARTDAVVTLVVLENPTGEQPSGS</sequence>
<evidence type="ECO:0000313" key="5">
    <source>
        <dbReference type="Proteomes" id="UP001195196"/>
    </source>
</evidence>
<organism evidence="3 5">
    <name type="scientific">Gordonia rubripertincta</name>
    <name type="common">Rhodococcus corallinus</name>
    <dbReference type="NCBI Taxonomy" id="36822"/>
    <lineage>
        <taxon>Bacteria</taxon>
        <taxon>Bacillati</taxon>
        <taxon>Actinomycetota</taxon>
        <taxon>Actinomycetes</taxon>
        <taxon>Mycobacteriales</taxon>
        <taxon>Gordoniaceae</taxon>
        <taxon>Gordonia</taxon>
    </lineage>
</organism>
<dbReference type="InterPro" id="IPR011051">
    <property type="entry name" value="RmlC_Cupin_sf"/>
</dbReference>
<dbReference type="AlphaFoldDB" id="A0AAW4G3K2"/>
<dbReference type="CDD" id="cd02230">
    <property type="entry name" value="cupin_HP0902-like"/>
    <property type="match status" value="1"/>
</dbReference>
<name>A0AAW4G3K2_GORRU</name>
<feature type="region of interest" description="Disordered" evidence="1">
    <location>
        <begin position="1"/>
        <end position="25"/>
    </location>
</feature>
<accession>A0AAW4G3K2</accession>
<reference evidence="3" key="1">
    <citation type="submission" date="2021-02" db="EMBL/GenBank/DDBJ databases">
        <title>Taxonomy, biology and ecology of Rhodococcus bacteria occurring in California pistachio and other woody hosts as revealed by genome sequence analyses.</title>
        <authorList>
            <person name="Riely B."/>
            <person name="Gai Y."/>
        </authorList>
    </citation>
    <scope>NUCLEOTIDE SEQUENCE</scope>
    <source>
        <strain evidence="3">BP-295</strain>
    </source>
</reference>
<dbReference type="Proteomes" id="UP001195196">
    <property type="component" value="Unassembled WGS sequence"/>
</dbReference>
<feature type="domain" description="Cupin type-2" evidence="2">
    <location>
        <begin position="42"/>
        <end position="102"/>
    </location>
</feature>
<dbReference type="InterPro" id="IPR014710">
    <property type="entry name" value="RmlC-like_jellyroll"/>
</dbReference>
<evidence type="ECO:0000259" key="2">
    <source>
        <dbReference type="Pfam" id="PF07883"/>
    </source>
</evidence>